<dbReference type="Gene3D" id="3.50.50.60">
    <property type="entry name" value="FAD/NAD(P)-binding domain"/>
    <property type="match status" value="1"/>
</dbReference>
<gene>
    <name evidence="1" type="ORF">GRF59_08165</name>
</gene>
<sequence>MFDLIIIGGGLGGCAAALAACSKGLKVLMTEETDWIGGQSTSQAVPPDEHPWIEEFGCTAKYRLYRENIRTFYMKNMPVADAVRREGFNPGAAIVSNISHDPRISVHVLHEMLSPYLLTGRLTLQMETQAISVARKERLLQSVELVSLRTDERMTVEGRYFIDATEMGDILPLASMEYVTGSESRAETGELHATEQADPDNIQGFTYVLAFEYDDNGSHVIPKPEMYDFWREYQPDHWPDKMLSLVGPHPVTLERREYALFADGEKFPLWKYRRVYSKDQYDMKDAREVTLLNWPQNDYFIGNIYDVPEEDKKSHLHGAQQLSLSLLYWLQTEAPRPDGGTGYPGLRLRGDVLGTSTGFAKAPYIRESRRIKGLYTITEQDVSPASQPAKSAKKYEDRIGVGSYSIDLHPSFTGITYVDIPALPYHIPLGALIPRDMDNVLAGNKNIGTTHITNGCYRLHPTEWNIGEVCGELAFYCIRHHMTPAEVREDMETLSDFQQVLRDAGVELEWPEEFYELR</sequence>
<dbReference type="Pfam" id="PF12831">
    <property type="entry name" value="FAD_oxidored"/>
    <property type="match status" value="1"/>
</dbReference>
<dbReference type="PANTHER" id="PTHR42716">
    <property type="entry name" value="L-ASPARTATE OXIDASE"/>
    <property type="match status" value="1"/>
</dbReference>
<dbReference type="AlphaFoldDB" id="A0A7X3LHU2"/>
<evidence type="ECO:0000313" key="2">
    <source>
        <dbReference type="Proteomes" id="UP000460318"/>
    </source>
</evidence>
<dbReference type="PRINTS" id="PR00411">
    <property type="entry name" value="PNDRDTASEI"/>
</dbReference>
<dbReference type="RefSeq" id="WP_160497093.1">
    <property type="nucleotide sequence ID" value="NZ_WUBI01000001.1"/>
</dbReference>
<evidence type="ECO:0000313" key="1">
    <source>
        <dbReference type="EMBL" id="MWV43609.1"/>
    </source>
</evidence>
<accession>A0A7X3LHU2</accession>
<dbReference type="SUPFAM" id="SSF51905">
    <property type="entry name" value="FAD/NAD(P)-binding domain"/>
    <property type="match status" value="1"/>
</dbReference>
<dbReference type="InterPro" id="IPR036188">
    <property type="entry name" value="FAD/NAD-bd_sf"/>
</dbReference>
<organism evidence="1 2">
    <name type="scientific">Paenibacillus dendrobii</name>
    <dbReference type="NCBI Taxonomy" id="2691084"/>
    <lineage>
        <taxon>Bacteria</taxon>
        <taxon>Bacillati</taxon>
        <taxon>Bacillota</taxon>
        <taxon>Bacilli</taxon>
        <taxon>Bacillales</taxon>
        <taxon>Paenibacillaceae</taxon>
        <taxon>Paenibacillus</taxon>
    </lineage>
</organism>
<dbReference type="PANTHER" id="PTHR42716:SF1">
    <property type="entry name" value="SLL0471 PROTEIN"/>
    <property type="match status" value="1"/>
</dbReference>
<protein>
    <submittedName>
        <fullName evidence="1">FAD-dependent oxidoreductase</fullName>
    </submittedName>
</protein>
<comment type="caution">
    <text evidence="1">The sequence shown here is derived from an EMBL/GenBank/DDBJ whole genome shotgun (WGS) entry which is preliminary data.</text>
</comment>
<dbReference type="InterPro" id="IPR005288">
    <property type="entry name" value="NadB"/>
</dbReference>
<dbReference type="EMBL" id="WUBI01000001">
    <property type="protein sequence ID" value="MWV43609.1"/>
    <property type="molecule type" value="Genomic_DNA"/>
</dbReference>
<name>A0A7X3LHU2_9BACL</name>
<dbReference type="GO" id="GO:0009435">
    <property type="term" value="P:NAD+ biosynthetic process"/>
    <property type="evidence" value="ECO:0007669"/>
    <property type="project" value="InterPro"/>
</dbReference>
<reference evidence="1 2" key="1">
    <citation type="submission" date="2019-12" db="EMBL/GenBank/DDBJ databases">
        <title>Paenibacillus sp. nov., an endophytic bacterium isolated from the stem of Dendrobium.</title>
        <authorList>
            <person name="Zhao R."/>
        </authorList>
    </citation>
    <scope>NUCLEOTIDE SEQUENCE [LARGE SCALE GENOMIC DNA]</scope>
    <source>
        <strain evidence="1 2">HJL G12</strain>
    </source>
</reference>
<dbReference type="GO" id="GO:0008734">
    <property type="term" value="F:L-aspartate oxidase activity"/>
    <property type="evidence" value="ECO:0007669"/>
    <property type="project" value="InterPro"/>
</dbReference>
<keyword evidence="2" id="KW-1185">Reference proteome</keyword>
<proteinExistence type="predicted"/>
<dbReference type="Proteomes" id="UP000460318">
    <property type="component" value="Unassembled WGS sequence"/>
</dbReference>